<organism evidence="7 8">
    <name type="scientific">Mesorhabditis spiculigera</name>
    <dbReference type="NCBI Taxonomy" id="96644"/>
    <lineage>
        <taxon>Eukaryota</taxon>
        <taxon>Metazoa</taxon>
        <taxon>Ecdysozoa</taxon>
        <taxon>Nematoda</taxon>
        <taxon>Chromadorea</taxon>
        <taxon>Rhabditida</taxon>
        <taxon>Rhabditina</taxon>
        <taxon>Rhabditomorpha</taxon>
        <taxon>Rhabditoidea</taxon>
        <taxon>Rhabditidae</taxon>
        <taxon>Mesorhabditinae</taxon>
        <taxon>Mesorhabditis</taxon>
    </lineage>
</organism>
<gene>
    <name evidence="7" type="ORF">MSPICULIGERA_LOCUS2659</name>
</gene>
<evidence type="ECO:0000256" key="1">
    <source>
        <dbReference type="ARBA" id="ARBA00004141"/>
    </source>
</evidence>
<sequence length="171" mass="18838">MNQAKFDHENGLRCEEEVPLWQQGLELGKDWAKSLCSTRGLIKTAKRRIPITSWARKYRVKNLMADIIAGVTVGIYNVPQGMAYSVLASLPPVYGLYASFFPPLIYAILGTGFHTSIGVFSITCMMIGHARTSLLPDGHTSYEGIDNLKPVDIVAALSFTTGVLQVDIWGF</sequence>
<keyword evidence="4 5" id="KW-0472">Membrane</keyword>
<protein>
    <recommendedName>
        <fullName evidence="6">SLC26A/SulP transporter domain-containing protein</fullName>
    </recommendedName>
</protein>
<feature type="transmembrane region" description="Helical" evidence="5">
    <location>
        <begin position="104"/>
        <end position="127"/>
    </location>
</feature>
<evidence type="ECO:0000256" key="4">
    <source>
        <dbReference type="ARBA" id="ARBA00023136"/>
    </source>
</evidence>
<comment type="caution">
    <text evidence="7">The sequence shown here is derived from an EMBL/GenBank/DDBJ whole genome shotgun (WGS) entry which is preliminary data.</text>
</comment>
<evidence type="ECO:0000256" key="2">
    <source>
        <dbReference type="ARBA" id="ARBA00022692"/>
    </source>
</evidence>
<reference evidence="7" key="1">
    <citation type="submission" date="2023-06" db="EMBL/GenBank/DDBJ databases">
        <authorList>
            <person name="Delattre M."/>
        </authorList>
    </citation>
    <scope>NUCLEOTIDE SEQUENCE</scope>
    <source>
        <strain evidence="7">AF72</strain>
    </source>
</reference>
<dbReference type="InterPro" id="IPR001902">
    <property type="entry name" value="SLC26A/SulP_fam"/>
</dbReference>
<keyword evidence="8" id="KW-1185">Reference proteome</keyword>
<dbReference type="EMBL" id="CATQJA010000764">
    <property type="protein sequence ID" value="CAJ0563959.1"/>
    <property type="molecule type" value="Genomic_DNA"/>
</dbReference>
<dbReference type="AlphaFoldDB" id="A0AA36FSX8"/>
<dbReference type="Pfam" id="PF00916">
    <property type="entry name" value="Sulfate_transp"/>
    <property type="match status" value="1"/>
</dbReference>
<keyword evidence="3 5" id="KW-1133">Transmembrane helix</keyword>
<dbReference type="InterPro" id="IPR011547">
    <property type="entry name" value="SLC26A/SulP_dom"/>
</dbReference>
<evidence type="ECO:0000256" key="5">
    <source>
        <dbReference type="SAM" id="Phobius"/>
    </source>
</evidence>
<comment type="subcellular location">
    <subcellularLocation>
        <location evidence="1">Membrane</location>
        <topology evidence="1">Multi-pass membrane protein</topology>
    </subcellularLocation>
</comment>
<name>A0AA36FSX8_9BILA</name>
<feature type="non-terminal residue" evidence="7">
    <location>
        <position position="1"/>
    </location>
</feature>
<dbReference type="PANTHER" id="PTHR11814">
    <property type="entry name" value="SULFATE TRANSPORTER"/>
    <property type="match status" value="1"/>
</dbReference>
<keyword evidence="2 5" id="KW-0812">Transmembrane</keyword>
<feature type="domain" description="SLC26A/SulP transporter" evidence="6">
    <location>
        <begin position="63"/>
        <end position="167"/>
    </location>
</feature>
<dbReference type="Proteomes" id="UP001177023">
    <property type="component" value="Unassembled WGS sequence"/>
</dbReference>
<proteinExistence type="predicted"/>
<accession>A0AA36FSX8</accession>
<evidence type="ECO:0000313" key="8">
    <source>
        <dbReference type="Proteomes" id="UP001177023"/>
    </source>
</evidence>
<dbReference type="GO" id="GO:0016020">
    <property type="term" value="C:membrane"/>
    <property type="evidence" value="ECO:0007669"/>
    <property type="project" value="UniProtKB-SubCell"/>
</dbReference>
<evidence type="ECO:0000313" key="7">
    <source>
        <dbReference type="EMBL" id="CAJ0563959.1"/>
    </source>
</evidence>
<evidence type="ECO:0000256" key="3">
    <source>
        <dbReference type="ARBA" id="ARBA00022989"/>
    </source>
</evidence>
<dbReference type="GO" id="GO:0055085">
    <property type="term" value="P:transmembrane transport"/>
    <property type="evidence" value="ECO:0007669"/>
    <property type="project" value="InterPro"/>
</dbReference>
<feature type="transmembrane region" description="Helical" evidence="5">
    <location>
        <begin position="63"/>
        <end position="84"/>
    </location>
</feature>
<evidence type="ECO:0000259" key="6">
    <source>
        <dbReference type="Pfam" id="PF00916"/>
    </source>
</evidence>